<feature type="compositionally biased region" description="Basic and acidic residues" evidence="1">
    <location>
        <begin position="19"/>
        <end position="30"/>
    </location>
</feature>
<dbReference type="Proteomes" id="UP000645828">
    <property type="component" value="Unassembled WGS sequence"/>
</dbReference>
<feature type="compositionally biased region" description="Low complexity" evidence="1">
    <location>
        <begin position="1"/>
        <end position="10"/>
    </location>
</feature>
<evidence type="ECO:0000313" key="3">
    <source>
        <dbReference type="Proteomes" id="UP000645828"/>
    </source>
</evidence>
<dbReference type="EMBL" id="CAJHUB010000649">
    <property type="protein sequence ID" value="CAD7668192.1"/>
    <property type="molecule type" value="Genomic_DNA"/>
</dbReference>
<evidence type="ECO:0000313" key="2">
    <source>
        <dbReference type="EMBL" id="CAD7668192.1"/>
    </source>
</evidence>
<feature type="compositionally biased region" description="Basic and acidic residues" evidence="1">
    <location>
        <begin position="62"/>
        <end position="73"/>
    </location>
</feature>
<protein>
    <submittedName>
        <fullName evidence="2">(raccoon dog) hypothetical protein</fullName>
    </submittedName>
</protein>
<keyword evidence="3" id="KW-1185">Reference proteome</keyword>
<name>A0A811XTG4_NYCPR</name>
<proteinExistence type="predicted"/>
<accession>A0A811XTG4</accession>
<gene>
    <name evidence="2" type="ORF">NYPRO_LOCUS1453</name>
</gene>
<feature type="compositionally biased region" description="Low complexity" evidence="1">
    <location>
        <begin position="111"/>
        <end position="121"/>
    </location>
</feature>
<organism evidence="2 3">
    <name type="scientific">Nyctereutes procyonoides</name>
    <name type="common">Raccoon dog</name>
    <name type="synonym">Canis procyonoides</name>
    <dbReference type="NCBI Taxonomy" id="34880"/>
    <lineage>
        <taxon>Eukaryota</taxon>
        <taxon>Metazoa</taxon>
        <taxon>Chordata</taxon>
        <taxon>Craniata</taxon>
        <taxon>Vertebrata</taxon>
        <taxon>Euteleostomi</taxon>
        <taxon>Mammalia</taxon>
        <taxon>Eutheria</taxon>
        <taxon>Laurasiatheria</taxon>
        <taxon>Carnivora</taxon>
        <taxon>Caniformia</taxon>
        <taxon>Canidae</taxon>
        <taxon>Nyctereutes</taxon>
    </lineage>
</organism>
<feature type="region of interest" description="Disordered" evidence="1">
    <location>
        <begin position="1"/>
        <end position="142"/>
    </location>
</feature>
<reference evidence="2" key="1">
    <citation type="submission" date="2020-12" db="EMBL/GenBank/DDBJ databases">
        <authorList>
            <consortium name="Molecular Ecology Group"/>
        </authorList>
    </citation>
    <scope>NUCLEOTIDE SEQUENCE</scope>
    <source>
        <strain evidence="2">TBG_1078</strain>
    </source>
</reference>
<comment type="caution">
    <text evidence="2">The sequence shown here is derived from an EMBL/GenBank/DDBJ whole genome shotgun (WGS) entry which is preliminary data.</text>
</comment>
<feature type="compositionally biased region" description="Low complexity" evidence="1">
    <location>
        <begin position="37"/>
        <end position="52"/>
    </location>
</feature>
<dbReference type="AlphaFoldDB" id="A0A811XTG4"/>
<evidence type="ECO:0000256" key="1">
    <source>
        <dbReference type="SAM" id="MobiDB-lite"/>
    </source>
</evidence>
<sequence length="236" mass="25195">MHKPNGPAAGRARRRRERARGCRTREEVPARRSALLSPPSRARAPTSPGPRAELPWALSRACRGEAGGDRGARAGDAQQRKARRGVRAARPGAPGRGGRSPRGRGDPCTWAPPRRAPAISARPERAARGWPRVESAGNGARGSGPPNVDYLVCISRARTTPHPLPVALPNEDPHSGGTLILCWCLEVSQAAFHLAHYHGPASRTRPLLVSMTPPCTPVPPVQGKDGWLSGAQPEWS</sequence>